<feature type="transmembrane region" description="Helical" evidence="6">
    <location>
        <begin position="326"/>
        <end position="347"/>
    </location>
</feature>
<dbReference type="InterPro" id="IPR020846">
    <property type="entry name" value="MFS_dom"/>
</dbReference>
<evidence type="ECO:0000259" key="7">
    <source>
        <dbReference type="PROSITE" id="PS50850"/>
    </source>
</evidence>
<gene>
    <name evidence="8" type="ORF">PC9H_007042</name>
</gene>
<evidence type="ECO:0000256" key="1">
    <source>
        <dbReference type="ARBA" id="ARBA00004141"/>
    </source>
</evidence>
<evidence type="ECO:0000256" key="5">
    <source>
        <dbReference type="SAM" id="MobiDB-lite"/>
    </source>
</evidence>
<dbReference type="InterPro" id="IPR005828">
    <property type="entry name" value="MFS_sugar_transport-like"/>
</dbReference>
<evidence type="ECO:0000256" key="6">
    <source>
        <dbReference type="SAM" id="Phobius"/>
    </source>
</evidence>
<keyword evidence="4 6" id="KW-0472">Membrane</keyword>
<comment type="subcellular location">
    <subcellularLocation>
        <location evidence="1">Membrane</location>
        <topology evidence="1">Multi-pass membrane protein</topology>
    </subcellularLocation>
</comment>
<dbReference type="PANTHER" id="PTHR24064">
    <property type="entry name" value="SOLUTE CARRIER FAMILY 22 MEMBER"/>
    <property type="match status" value="1"/>
</dbReference>
<feature type="domain" description="Major facilitator superfamily (MFS) profile" evidence="7">
    <location>
        <begin position="48"/>
        <end position="476"/>
    </location>
</feature>
<feature type="transmembrane region" description="Helical" evidence="6">
    <location>
        <begin position="359"/>
        <end position="379"/>
    </location>
</feature>
<feature type="transmembrane region" description="Helical" evidence="6">
    <location>
        <begin position="122"/>
        <end position="140"/>
    </location>
</feature>
<feature type="transmembrane region" description="Helical" evidence="6">
    <location>
        <begin position="385"/>
        <end position="409"/>
    </location>
</feature>
<sequence>METEGEMIAGAKPTKNSATGEDKRDGQSKVQEKMGNPALMLSREDVGLLGITATGNFLDAYDYFIINPVSTMLQYELFAGDSLPPRLEGYLKSGALIGSVLGQLLFGYLGDAFGRKAIYGKELLTVIIGTILCLSTPTSVLSPSNSLIYLASFRIIVGIGIGGDYPMSSSITTDRTEPWKRGTVLSYIVAMQGWGSLVGSLIAIIVLAAYKHVINDNGEVDKLDAVWRITIGLSLVPAFATIYQRLTLPEPPLHSAARRKYMEAEDVSIPEFLEYLSEWKHAKHLIGTCLSWFLTNIAFFGVNLNQNFVLEQIGFQGTTGTPWQKLFRVATGSLIITVLGFLPGYYFTVFTIHRLGRKWIQVQGALMTALFMAILAAKFQSLGKAGFIVCFTLLQFFFNFGANMTIYIIPAELFPSRYRAFAHGISAASGRCGAILSSLVFNQLSKSVGTPVILWIFFAVSLLTVVVTLVFLPETNGRDADVIFEKELQEKDARARSSRTV</sequence>
<reference evidence="8" key="1">
    <citation type="submission" date="2019-07" db="EMBL/GenBank/DDBJ databases">
        <authorList>
            <person name="Palmer J.M."/>
        </authorList>
    </citation>
    <scope>NUCLEOTIDE SEQUENCE</scope>
    <source>
        <strain evidence="8">PC9</strain>
    </source>
</reference>
<dbReference type="CDD" id="cd17364">
    <property type="entry name" value="MFS_PhT"/>
    <property type="match status" value="1"/>
</dbReference>
<keyword evidence="9" id="KW-1185">Reference proteome</keyword>
<organism evidence="8 9">
    <name type="scientific">Pleurotus ostreatus</name>
    <name type="common">Oyster mushroom</name>
    <name type="synonym">White-rot fungus</name>
    <dbReference type="NCBI Taxonomy" id="5322"/>
    <lineage>
        <taxon>Eukaryota</taxon>
        <taxon>Fungi</taxon>
        <taxon>Dikarya</taxon>
        <taxon>Basidiomycota</taxon>
        <taxon>Agaricomycotina</taxon>
        <taxon>Agaricomycetes</taxon>
        <taxon>Agaricomycetidae</taxon>
        <taxon>Agaricales</taxon>
        <taxon>Pleurotineae</taxon>
        <taxon>Pleurotaceae</taxon>
        <taxon>Pleurotus</taxon>
    </lineage>
</organism>
<dbReference type="EMBL" id="JACETU010000005">
    <property type="protein sequence ID" value="KAF7427826.1"/>
    <property type="molecule type" value="Genomic_DNA"/>
</dbReference>
<dbReference type="Proteomes" id="UP000623687">
    <property type="component" value="Unassembled WGS sequence"/>
</dbReference>
<dbReference type="InterPro" id="IPR036259">
    <property type="entry name" value="MFS_trans_sf"/>
</dbReference>
<dbReference type="GeneID" id="59376860"/>
<comment type="caution">
    <text evidence="8">The sequence shown here is derived from an EMBL/GenBank/DDBJ whole genome shotgun (WGS) entry which is preliminary data.</text>
</comment>
<feature type="transmembrane region" description="Helical" evidence="6">
    <location>
        <begin position="184"/>
        <end position="210"/>
    </location>
</feature>
<dbReference type="Gene3D" id="1.20.1250.20">
    <property type="entry name" value="MFS general substrate transporter like domains"/>
    <property type="match status" value="1"/>
</dbReference>
<dbReference type="Pfam" id="PF00083">
    <property type="entry name" value="Sugar_tr"/>
    <property type="match status" value="1"/>
</dbReference>
<evidence type="ECO:0000256" key="2">
    <source>
        <dbReference type="ARBA" id="ARBA00022692"/>
    </source>
</evidence>
<evidence type="ECO:0000313" key="9">
    <source>
        <dbReference type="Proteomes" id="UP000623687"/>
    </source>
</evidence>
<feature type="transmembrane region" description="Helical" evidence="6">
    <location>
        <begin position="146"/>
        <end position="163"/>
    </location>
</feature>
<proteinExistence type="predicted"/>
<dbReference type="VEuPathDB" id="FungiDB:PC9H_007042"/>
<keyword evidence="3 6" id="KW-1133">Transmembrane helix</keyword>
<evidence type="ECO:0000256" key="4">
    <source>
        <dbReference type="ARBA" id="ARBA00023136"/>
    </source>
</evidence>
<dbReference type="GO" id="GO:0016020">
    <property type="term" value="C:membrane"/>
    <property type="evidence" value="ECO:0007669"/>
    <property type="project" value="UniProtKB-SubCell"/>
</dbReference>
<dbReference type="OrthoDB" id="433512at2759"/>
<keyword evidence="2 6" id="KW-0812">Transmembrane</keyword>
<protein>
    <recommendedName>
        <fullName evidence="7">Major facilitator superfamily (MFS) profile domain-containing protein</fullName>
    </recommendedName>
</protein>
<dbReference type="PROSITE" id="PS50850">
    <property type="entry name" value="MFS"/>
    <property type="match status" value="1"/>
</dbReference>
<feature type="compositionally biased region" description="Basic and acidic residues" evidence="5">
    <location>
        <begin position="20"/>
        <end position="32"/>
    </location>
</feature>
<dbReference type="GO" id="GO:0022857">
    <property type="term" value="F:transmembrane transporter activity"/>
    <property type="evidence" value="ECO:0007669"/>
    <property type="project" value="InterPro"/>
</dbReference>
<name>A0A8H6ZT71_PLEOS</name>
<dbReference type="RefSeq" id="XP_036630198.1">
    <property type="nucleotide sequence ID" value="XM_036776578.1"/>
</dbReference>
<feature type="region of interest" description="Disordered" evidence="5">
    <location>
        <begin position="1"/>
        <end position="33"/>
    </location>
</feature>
<evidence type="ECO:0000313" key="8">
    <source>
        <dbReference type="EMBL" id="KAF7427826.1"/>
    </source>
</evidence>
<feature type="transmembrane region" description="Helical" evidence="6">
    <location>
        <begin position="285"/>
        <end position="306"/>
    </location>
</feature>
<dbReference type="SUPFAM" id="SSF103473">
    <property type="entry name" value="MFS general substrate transporter"/>
    <property type="match status" value="1"/>
</dbReference>
<accession>A0A8H6ZT71</accession>
<dbReference type="AlphaFoldDB" id="A0A8H6ZT71"/>
<evidence type="ECO:0000256" key="3">
    <source>
        <dbReference type="ARBA" id="ARBA00022989"/>
    </source>
</evidence>
<feature type="transmembrane region" description="Helical" evidence="6">
    <location>
        <begin position="453"/>
        <end position="472"/>
    </location>
</feature>